<proteinExistence type="predicted"/>
<name>A0ABU2B704_9CORY</name>
<evidence type="ECO:0000313" key="1">
    <source>
        <dbReference type="EMBL" id="MDR7354380.1"/>
    </source>
</evidence>
<protein>
    <submittedName>
        <fullName evidence="1">Uncharacterized protein</fullName>
    </submittedName>
</protein>
<keyword evidence="2" id="KW-1185">Reference proteome</keyword>
<reference evidence="1 2" key="1">
    <citation type="submission" date="2023-07" db="EMBL/GenBank/DDBJ databases">
        <title>Sequencing the genomes of 1000 actinobacteria strains.</title>
        <authorList>
            <person name="Klenk H.-P."/>
        </authorList>
    </citation>
    <scope>NUCLEOTIDE SEQUENCE [LARGE SCALE GENOMIC DNA]</scope>
    <source>
        <strain evidence="1 2">DSM 44508</strain>
    </source>
</reference>
<dbReference type="EMBL" id="JAVDYF010000001">
    <property type="protein sequence ID" value="MDR7354380.1"/>
    <property type="molecule type" value="Genomic_DNA"/>
</dbReference>
<accession>A0ABU2B704</accession>
<comment type="caution">
    <text evidence="1">The sequence shown here is derived from an EMBL/GenBank/DDBJ whole genome shotgun (WGS) entry which is preliminary data.</text>
</comment>
<sequence length="108" mass="12787">MFASVFPSPRVWAEKAEYWGRGWPFLLRGTAHMLNLLGLFFETKTEKIYIKKYENFSHLKGSLFRVVEMWAPVEKGGITHVCRENYERKSLMFYLVNLNGFINKRESC</sequence>
<evidence type="ECO:0000313" key="2">
    <source>
        <dbReference type="Proteomes" id="UP001183619"/>
    </source>
</evidence>
<dbReference type="Proteomes" id="UP001183619">
    <property type="component" value="Unassembled WGS sequence"/>
</dbReference>
<organism evidence="1 2">
    <name type="scientific">Corynebacterium felinum</name>
    <dbReference type="NCBI Taxonomy" id="131318"/>
    <lineage>
        <taxon>Bacteria</taxon>
        <taxon>Bacillati</taxon>
        <taxon>Actinomycetota</taxon>
        <taxon>Actinomycetes</taxon>
        <taxon>Mycobacteriales</taxon>
        <taxon>Corynebacteriaceae</taxon>
        <taxon>Corynebacterium</taxon>
    </lineage>
</organism>
<gene>
    <name evidence="1" type="ORF">J2S37_000918</name>
</gene>